<dbReference type="RefSeq" id="WP_089516328.1">
    <property type="nucleotide sequence ID" value="NZ_NJGG01000002.1"/>
</dbReference>
<dbReference type="PIRSF" id="PIRSF032131">
    <property type="entry name" value="UCP032131"/>
    <property type="match status" value="1"/>
</dbReference>
<accession>A0A229FSY8</accession>
<organism evidence="1 2">
    <name type="scientific">Polynucleobacter cosmopolitanus</name>
    <dbReference type="NCBI Taxonomy" id="351345"/>
    <lineage>
        <taxon>Bacteria</taxon>
        <taxon>Pseudomonadati</taxon>
        <taxon>Pseudomonadota</taxon>
        <taxon>Betaproteobacteria</taxon>
        <taxon>Burkholderiales</taxon>
        <taxon>Burkholderiaceae</taxon>
        <taxon>Polynucleobacter</taxon>
    </lineage>
</organism>
<gene>
    <name evidence="1" type="ORF">AOC33_07385</name>
</gene>
<keyword evidence="2" id="KW-1185">Reference proteome</keyword>
<reference evidence="1 2" key="1">
    <citation type="submission" date="2017-06" db="EMBL/GenBank/DDBJ databases">
        <title>Reclassification of a Polynucleobacter cosmopolitanus strain isolated from tropical Lake Victoria as Polynucleobacter victoriensis comb. nov.</title>
        <authorList>
            <person name="Hahn M.W."/>
        </authorList>
    </citation>
    <scope>NUCLEOTIDE SEQUENCE [LARGE SCALE GENOMIC DNA]</scope>
    <source>
        <strain evidence="1 2">MWH-MoIso2</strain>
    </source>
</reference>
<name>A0A229FSY8_9BURK</name>
<dbReference type="EMBL" id="NJGG01000002">
    <property type="protein sequence ID" value="OXL15117.1"/>
    <property type="molecule type" value="Genomic_DNA"/>
</dbReference>
<protein>
    <recommendedName>
        <fullName evidence="3">DUF1178 domain-containing protein</fullName>
    </recommendedName>
</protein>
<dbReference type="Proteomes" id="UP000215188">
    <property type="component" value="Unassembled WGS sequence"/>
</dbReference>
<evidence type="ECO:0000313" key="2">
    <source>
        <dbReference type="Proteomes" id="UP000215188"/>
    </source>
</evidence>
<dbReference type="AlphaFoldDB" id="A0A229FSY8"/>
<evidence type="ECO:0000313" key="1">
    <source>
        <dbReference type="EMBL" id="OXL15117.1"/>
    </source>
</evidence>
<dbReference type="Pfam" id="PF06676">
    <property type="entry name" value="DUF1178"/>
    <property type="match status" value="1"/>
</dbReference>
<sequence length="170" mass="18728">MKVYNLACHLDHHFEGWFASEADALSQQESGLLTCPVCDSKEIVRLPSAPRISKRASRELVPTNQSAVQANSSAGVNRDAGQSMVLTGSEHAHLQAQVQATVMKAMRELINKTEDVGHDFAEEARKIHYQEAPERSIRGHATIDETAELREEGIEVVSLPVFPALKDTLQ</sequence>
<evidence type="ECO:0008006" key="3">
    <source>
        <dbReference type="Google" id="ProtNLM"/>
    </source>
</evidence>
<dbReference type="InterPro" id="IPR009562">
    <property type="entry name" value="DUF1178"/>
</dbReference>
<proteinExistence type="predicted"/>
<dbReference type="OrthoDB" id="5295943at2"/>
<comment type="caution">
    <text evidence="1">The sequence shown here is derived from an EMBL/GenBank/DDBJ whole genome shotgun (WGS) entry which is preliminary data.</text>
</comment>